<evidence type="ECO:0000313" key="3">
    <source>
        <dbReference type="Proteomes" id="UP000887159"/>
    </source>
</evidence>
<protein>
    <submittedName>
        <fullName evidence="2">Uncharacterized protein</fullName>
    </submittedName>
</protein>
<accession>A0A8X6WCM0</accession>
<evidence type="ECO:0000313" key="2">
    <source>
        <dbReference type="EMBL" id="GFY32390.1"/>
    </source>
</evidence>
<comment type="caution">
    <text evidence="2">The sequence shown here is derived from an EMBL/GenBank/DDBJ whole genome shotgun (WGS) entry which is preliminary data.</text>
</comment>
<keyword evidence="3" id="KW-1185">Reference proteome</keyword>
<evidence type="ECO:0000256" key="1">
    <source>
        <dbReference type="SAM" id="MobiDB-lite"/>
    </source>
</evidence>
<organism evidence="2 3">
    <name type="scientific">Trichonephila clavipes</name>
    <name type="common">Golden silk orbweaver</name>
    <name type="synonym">Nephila clavipes</name>
    <dbReference type="NCBI Taxonomy" id="2585209"/>
    <lineage>
        <taxon>Eukaryota</taxon>
        <taxon>Metazoa</taxon>
        <taxon>Ecdysozoa</taxon>
        <taxon>Arthropoda</taxon>
        <taxon>Chelicerata</taxon>
        <taxon>Arachnida</taxon>
        <taxon>Araneae</taxon>
        <taxon>Araneomorphae</taxon>
        <taxon>Entelegynae</taxon>
        <taxon>Araneoidea</taxon>
        <taxon>Nephilidae</taxon>
        <taxon>Trichonephila</taxon>
    </lineage>
</organism>
<dbReference type="Proteomes" id="UP000887159">
    <property type="component" value="Unassembled WGS sequence"/>
</dbReference>
<dbReference type="AlphaFoldDB" id="A0A8X6WCM0"/>
<sequence length="203" mass="23076">MDSWLRCQGFKSSTAEDPPCKEDRCTLHTSKLKRPPFGVLWKLATRHDCLPKDLSRFGILESPNGSNCGDDVILNAQHIRTCPTLSSNSISRRKSNTLNTGFSSNIHKITSQKVFIPSTARRHNYWCLKYTYTKDYSQAFTRSTAEKNPEGPEIVKSGHQHDHQDTKLGSNSSWSLKMTPIWLYHQVSTESPLKRKGGIDCEY</sequence>
<gene>
    <name evidence="2" type="ORF">TNCV_3558981</name>
</gene>
<reference evidence="2" key="1">
    <citation type="submission" date="2020-08" db="EMBL/GenBank/DDBJ databases">
        <title>Multicomponent nature underlies the extraordinary mechanical properties of spider dragline silk.</title>
        <authorList>
            <person name="Kono N."/>
            <person name="Nakamura H."/>
            <person name="Mori M."/>
            <person name="Yoshida Y."/>
            <person name="Ohtoshi R."/>
            <person name="Malay A.D."/>
            <person name="Moran D.A.P."/>
            <person name="Tomita M."/>
            <person name="Numata K."/>
            <person name="Arakawa K."/>
        </authorList>
    </citation>
    <scope>NUCLEOTIDE SEQUENCE</scope>
</reference>
<proteinExistence type="predicted"/>
<name>A0A8X6WCM0_TRICX</name>
<dbReference type="EMBL" id="BMAU01021402">
    <property type="protein sequence ID" value="GFY32390.1"/>
    <property type="molecule type" value="Genomic_DNA"/>
</dbReference>
<feature type="region of interest" description="Disordered" evidence="1">
    <location>
        <begin position="143"/>
        <end position="172"/>
    </location>
</feature>